<dbReference type="GO" id="GO:0006887">
    <property type="term" value="P:exocytosis"/>
    <property type="evidence" value="ECO:0007669"/>
    <property type="project" value="InterPro"/>
</dbReference>
<proteinExistence type="predicted"/>
<dbReference type="Pfam" id="PF20669">
    <property type="entry name" value="Exo70_N"/>
    <property type="match status" value="1"/>
</dbReference>
<dbReference type="PANTHER" id="PTHR12542:SF41">
    <property type="entry name" value="EXOCYST COMPLEX COMPONENT 7"/>
    <property type="match status" value="1"/>
</dbReference>
<protein>
    <submittedName>
        <fullName evidence="2">Exocyst component protein</fullName>
    </submittedName>
</protein>
<dbReference type="SUPFAM" id="SSF74788">
    <property type="entry name" value="Cullin repeat-like"/>
    <property type="match status" value="1"/>
</dbReference>
<dbReference type="OMA" id="LSCRMEL"/>
<accession>A0A1Y1HSW8</accession>
<dbReference type="PANTHER" id="PTHR12542">
    <property type="entry name" value="EXOCYST COMPLEX PROTEIN EXO70"/>
    <property type="match status" value="1"/>
</dbReference>
<reference evidence="2 3" key="1">
    <citation type="journal article" date="2014" name="Nat. Commun.">
        <title>Klebsormidium flaccidum genome reveals primary factors for plant terrestrial adaptation.</title>
        <authorList>
            <person name="Hori K."/>
            <person name="Maruyama F."/>
            <person name="Fujisawa T."/>
            <person name="Togashi T."/>
            <person name="Yamamoto N."/>
            <person name="Seo M."/>
            <person name="Sato S."/>
            <person name="Yamada T."/>
            <person name="Mori H."/>
            <person name="Tajima N."/>
            <person name="Moriyama T."/>
            <person name="Ikeuchi M."/>
            <person name="Watanabe M."/>
            <person name="Wada H."/>
            <person name="Kobayashi K."/>
            <person name="Saito M."/>
            <person name="Masuda T."/>
            <person name="Sasaki-Sekimoto Y."/>
            <person name="Mashiguchi K."/>
            <person name="Awai K."/>
            <person name="Shimojima M."/>
            <person name="Masuda S."/>
            <person name="Iwai M."/>
            <person name="Nobusawa T."/>
            <person name="Narise T."/>
            <person name="Kondo S."/>
            <person name="Saito H."/>
            <person name="Sato R."/>
            <person name="Murakawa M."/>
            <person name="Ihara Y."/>
            <person name="Oshima-Yamada Y."/>
            <person name="Ohtaka K."/>
            <person name="Satoh M."/>
            <person name="Sonobe K."/>
            <person name="Ishii M."/>
            <person name="Ohtani R."/>
            <person name="Kanamori-Sato M."/>
            <person name="Honoki R."/>
            <person name="Miyazaki D."/>
            <person name="Mochizuki H."/>
            <person name="Umetsu J."/>
            <person name="Higashi K."/>
            <person name="Shibata D."/>
            <person name="Kamiya Y."/>
            <person name="Sato N."/>
            <person name="Nakamura Y."/>
            <person name="Tabata S."/>
            <person name="Ida S."/>
            <person name="Kurokawa K."/>
            <person name="Ohta H."/>
        </authorList>
    </citation>
    <scope>NUCLEOTIDE SEQUENCE [LARGE SCALE GENOMIC DNA]</scope>
    <source>
        <strain evidence="2 3">NIES-2285</strain>
    </source>
</reference>
<dbReference type="Proteomes" id="UP000054558">
    <property type="component" value="Unassembled WGS sequence"/>
</dbReference>
<feature type="region of interest" description="Disordered" evidence="1">
    <location>
        <begin position="171"/>
        <end position="247"/>
    </location>
</feature>
<keyword evidence="3" id="KW-1185">Reference proteome</keyword>
<sequence length="247" mass="27283">MGAMEVERLVLKSTFVKESLSKSDAMTTEMINILSSFDEQLSSLEAAMRPTQIRTHALTKAHQNIDSTLHAAESVLAQFDVSRQVEPRLLEGPRGDFDGYFAAVDQLQTAVDFFTQNRSYKSSDAALHHAKGLLNKALGKLEEEFRRMLAANSKSQDPAALFAMLPEKYKPTPAASSSDTIGSATSRKPPPEPQPPTPPKRSKLSNSCPQTSFRNCTEWRSSSWRGASRSSVRRATKTCGARRFCRA</sequence>
<dbReference type="InterPro" id="IPR016159">
    <property type="entry name" value="Cullin_repeat-like_dom_sf"/>
</dbReference>
<dbReference type="EMBL" id="DF237038">
    <property type="protein sequence ID" value="GAQ81714.1"/>
    <property type="molecule type" value="Genomic_DNA"/>
</dbReference>
<feature type="compositionally biased region" description="Polar residues" evidence="1">
    <location>
        <begin position="174"/>
        <end position="186"/>
    </location>
</feature>
<evidence type="ECO:0000313" key="3">
    <source>
        <dbReference type="Proteomes" id="UP000054558"/>
    </source>
</evidence>
<evidence type="ECO:0000313" key="2">
    <source>
        <dbReference type="EMBL" id="GAQ81714.1"/>
    </source>
</evidence>
<dbReference type="InterPro" id="IPR004140">
    <property type="entry name" value="Exo70"/>
</dbReference>
<gene>
    <name evidence="2" type="ORF">KFL_000890020</name>
</gene>
<name>A0A1Y1HSW8_KLENI</name>
<organism evidence="2 3">
    <name type="scientific">Klebsormidium nitens</name>
    <name type="common">Green alga</name>
    <name type="synonym">Ulothrix nitens</name>
    <dbReference type="NCBI Taxonomy" id="105231"/>
    <lineage>
        <taxon>Eukaryota</taxon>
        <taxon>Viridiplantae</taxon>
        <taxon>Streptophyta</taxon>
        <taxon>Klebsormidiophyceae</taxon>
        <taxon>Klebsormidiales</taxon>
        <taxon>Klebsormidiaceae</taxon>
        <taxon>Klebsormidium</taxon>
    </lineage>
</organism>
<dbReference type="STRING" id="105231.A0A1Y1HSW8"/>
<dbReference type="Gene3D" id="1.20.1280.170">
    <property type="entry name" value="Exocyst complex component Exo70"/>
    <property type="match status" value="1"/>
</dbReference>
<feature type="compositionally biased region" description="Polar residues" evidence="1">
    <location>
        <begin position="204"/>
        <end position="219"/>
    </location>
</feature>
<dbReference type="GO" id="GO:0000145">
    <property type="term" value="C:exocyst"/>
    <property type="evidence" value="ECO:0007669"/>
    <property type="project" value="InterPro"/>
</dbReference>
<dbReference type="AlphaFoldDB" id="A0A1Y1HSW8"/>
<evidence type="ECO:0000256" key="1">
    <source>
        <dbReference type="SAM" id="MobiDB-lite"/>
    </source>
</evidence>
<feature type="compositionally biased region" description="Low complexity" evidence="1">
    <location>
        <begin position="220"/>
        <end position="230"/>
    </location>
</feature>
<dbReference type="OrthoDB" id="1922221at2759"/>